<dbReference type="OrthoDB" id="65716at2759"/>
<dbReference type="InterPro" id="IPR004252">
    <property type="entry name" value="Probable_transposase_24"/>
</dbReference>
<dbReference type="GO" id="GO:0051321">
    <property type="term" value="P:meiotic cell cycle"/>
    <property type="evidence" value="ECO:0007669"/>
    <property type="project" value="UniProtKB-KW"/>
</dbReference>
<dbReference type="InterPro" id="IPR011990">
    <property type="entry name" value="TPR-like_helical_dom_sf"/>
</dbReference>
<gene>
    <name evidence="4" type="ORF">CCAM_LOCUS37738</name>
</gene>
<dbReference type="EMBL" id="OOIL02005823">
    <property type="protein sequence ID" value="VFQ95962.1"/>
    <property type="molecule type" value="Genomic_DNA"/>
</dbReference>
<dbReference type="Pfam" id="PF03004">
    <property type="entry name" value="Transposase_24"/>
    <property type="match status" value="1"/>
</dbReference>
<protein>
    <recommendedName>
        <fullName evidence="2">Protein ZIP4 homolog</fullName>
    </recommendedName>
</protein>
<dbReference type="Gene3D" id="1.25.40.10">
    <property type="entry name" value="Tetratricopeptide repeat domain"/>
    <property type="match status" value="1"/>
</dbReference>
<dbReference type="Proteomes" id="UP000595140">
    <property type="component" value="Unassembled WGS sequence"/>
</dbReference>
<dbReference type="GO" id="GO:0090173">
    <property type="term" value="P:regulation of synaptonemal complex assembly"/>
    <property type="evidence" value="ECO:0007669"/>
    <property type="project" value="InterPro"/>
</dbReference>
<dbReference type="PANTHER" id="PTHR40375:SF2">
    <property type="entry name" value="SPORULATION-SPECIFIC PROTEIN 22"/>
    <property type="match status" value="1"/>
</dbReference>
<evidence type="ECO:0000256" key="2">
    <source>
        <dbReference type="ARBA" id="ARBA00031845"/>
    </source>
</evidence>
<evidence type="ECO:0000256" key="3">
    <source>
        <dbReference type="SAM" id="MobiDB-lite"/>
    </source>
</evidence>
<feature type="region of interest" description="Disordered" evidence="3">
    <location>
        <begin position="1058"/>
        <end position="1082"/>
    </location>
</feature>
<evidence type="ECO:0000313" key="4">
    <source>
        <dbReference type="EMBL" id="VFQ95962.1"/>
    </source>
</evidence>
<reference evidence="4 5" key="1">
    <citation type="submission" date="2018-04" db="EMBL/GenBank/DDBJ databases">
        <authorList>
            <person name="Vogel A."/>
        </authorList>
    </citation>
    <scope>NUCLEOTIDE SEQUENCE [LARGE SCALE GENOMIC DNA]</scope>
</reference>
<evidence type="ECO:0000313" key="5">
    <source>
        <dbReference type="Proteomes" id="UP000595140"/>
    </source>
</evidence>
<dbReference type="PANTHER" id="PTHR40375">
    <property type="entry name" value="SPORULATION-SPECIFIC PROTEIN 22"/>
    <property type="match status" value="1"/>
</dbReference>
<keyword evidence="1" id="KW-0469">Meiosis</keyword>
<dbReference type="InterPro" id="IPR013940">
    <property type="entry name" value="Spo22/ZIP4/TEX11"/>
</dbReference>
<dbReference type="SUPFAM" id="SSF48452">
    <property type="entry name" value="TPR-like"/>
    <property type="match status" value="2"/>
</dbReference>
<sequence>MIIDEINSPDLRRIGHDDPQFNICYQMELSIKEIERHSPGKPLPETLSTELQRCIIQLSPLVPLPNSVKLQIWKLSYRLWNACVDLSNAAGVKSSAYKLNEEHAKLRQASADLLVLACDVSGIPSPAFKTASFFYKTGLIWHELRKFDLANNCFEKATDLTSKVKISSISDDDEKRLLLDINIARARTAWEVSDRNLCITLLNRSKNLLFGVAENYKALANQYMIFAKALMSKGEVSGVNEETKLMNEALELCEKGLKIVKGVEEKTALKDLKSKTLRFMAASHLQRDEFESALRCVKFLRSGERDEHPSLSVLAMKAWLGLGRFVEAEKELRGMVLDNGIPEGIWVSAVESYFQAVGAAGAETAKGVFLGLLGRCHVSAGAALRIVNKVIGDGGCDGKDASVRAKVVAELASDDRVVELFAGEAAAKERTAMHAILWNCAAEHFRSKNYQISAEIFEKSMLYVLYDMEGRTIRANGYRVLCLCHLGLSQPDRAEEYINEADKLEPNIATAFLKFKVYLQKNDNNAATSQLQAMLSCLDFTTDFLFLAAHEATASHSLPVAIASFSHILDLYSAGKPMPTTEVVTFRTLVALLSHDHNNDSIILKQMRRAHGRMCDLGPKAFFGKGEAGKREKNWFSVNSWNSGVRSGKEEKYDLCAEFFRLASEFYNAVTDEETEGNNMMVCQSLILSVSAIIADEKHKHGTLTETEVKQAITLLDTVQKILKSTAGESDNLLETIGHNFLFAYTWSAYDLYGRLDGMGHQQLLLIKQYVNSKTSTPDDLLQLGLDASQGPRSNQEVASFVLNTCLSALLAAPLPDYATVALVLRKLISLGTVWKGDTRDDSVMEMYRQAYRIMVGLKEGEYPIEEAKWLSMTAWNRAAVPVRLGHAETAKKWMGMGLELARMVPGMQTYISCMEEFVAGFEEGVQEKMDTEHEHDDAMNLGPSVAYFDRSGSVVFTEEGARIICSTFQQRLDPTGGSWKSLSDATVDFYWREFQKHATWDPRIDDSVMFRAWQSKARRRYTDWLSSIRNEKKGTEKVQPLVPQSWKEYWKSPKFLASSKQNKKNRRGGDENAPASATHTGGPFVMFRAWQSKARRRYTDWLSSIRNEKKGTEKVQPLVPQSWKEHWKSPKFLASSKQNKKNRRGGDENAPASATHTGGPLSFRETQARLGKSGKASDLYSSYTHTHTKKHDGKTFVNKKAEEQNYVAMQEAVREEGLNVTPDEIFLSTIGGYDSKNRVHGVGDLARSLPRMHASEARRASTSSMWDSRDDEIRRLREELDEIRASQARKLLSIREEMTRLYGGVFPHGNGDGGGDGGGAGFAGAC</sequence>
<organism evidence="4 5">
    <name type="scientific">Cuscuta campestris</name>
    <dbReference type="NCBI Taxonomy" id="132261"/>
    <lineage>
        <taxon>Eukaryota</taxon>
        <taxon>Viridiplantae</taxon>
        <taxon>Streptophyta</taxon>
        <taxon>Embryophyta</taxon>
        <taxon>Tracheophyta</taxon>
        <taxon>Spermatophyta</taxon>
        <taxon>Magnoliopsida</taxon>
        <taxon>eudicotyledons</taxon>
        <taxon>Gunneridae</taxon>
        <taxon>Pentapetalae</taxon>
        <taxon>asterids</taxon>
        <taxon>lamiids</taxon>
        <taxon>Solanales</taxon>
        <taxon>Convolvulaceae</taxon>
        <taxon>Cuscuteae</taxon>
        <taxon>Cuscuta</taxon>
        <taxon>Cuscuta subgen. Grammica</taxon>
        <taxon>Cuscuta sect. Cleistogrammica</taxon>
    </lineage>
</organism>
<dbReference type="Pfam" id="PF08631">
    <property type="entry name" value="SPO22"/>
    <property type="match status" value="1"/>
</dbReference>
<dbReference type="InterPro" id="IPR039057">
    <property type="entry name" value="Spo22/ZIP4"/>
</dbReference>
<name>A0A484N4H1_9ASTE</name>
<proteinExistence type="predicted"/>
<accession>A0A484N4H1</accession>
<keyword evidence="5" id="KW-1185">Reference proteome</keyword>
<evidence type="ECO:0000256" key="1">
    <source>
        <dbReference type="ARBA" id="ARBA00023254"/>
    </source>
</evidence>
<feature type="region of interest" description="Disordered" evidence="3">
    <location>
        <begin position="1110"/>
        <end position="1163"/>
    </location>
</feature>